<sequence length="98" mass="11259">MNMTKKVIKILVDEMDDGMDEKLRSIGYDAFSVKKLRANGLKLHTDFSVINYAMENKMILVTRDTENGQACEENNIPCILLDNEEIFKIVLGKLKDYN</sequence>
<organism evidence="1">
    <name type="scientific">uncultured marine thaumarchaeote KM3_73_E02</name>
    <dbReference type="NCBI Taxonomy" id="1456267"/>
    <lineage>
        <taxon>Archaea</taxon>
        <taxon>Nitrososphaerota</taxon>
        <taxon>environmental samples</taxon>
    </lineage>
</organism>
<protein>
    <submittedName>
        <fullName evidence="1">Uncharacterized protein</fullName>
    </submittedName>
</protein>
<accession>A0A075HK75</accession>
<dbReference type="AlphaFoldDB" id="A0A075HK75"/>
<dbReference type="EMBL" id="KF901051">
    <property type="protein sequence ID" value="AIF16314.1"/>
    <property type="molecule type" value="Genomic_DNA"/>
</dbReference>
<proteinExistence type="predicted"/>
<reference evidence="1" key="1">
    <citation type="journal article" date="2014" name="Genome Biol. Evol.">
        <title>Pangenome evidence for extensive interdomain horizontal transfer affecting lineage core and shell genes in uncultured planktonic thaumarchaeota and euryarchaeota.</title>
        <authorList>
            <person name="Deschamps P."/>
            <person name="Zivanovic Y."/>
            <person name="Moreira D."/>
            <person name="Rodriguez-Valera F."/>
            <person name="Lopez-Garcia P."/>
        </authorList>
    </citation>
    <scope>NUCLEOTIDE SEQUENCE</scope>
</reference>
<name>A0A075HK75_9ARCH</name>
<evidence type="ECO:0000313" key="1">
    <source>
        <dbReference type="EMBL" id="AIF16314.1"/>
    </source>
</evidence>